<dbReference type="SUPFAM" id="SSF53822">
    <property type="entry name" value="Periplasmic binding protein-like I"/>
    <property type="match status" value="1"/>
</dbReference>
<dbReference type="RefSeq" id="XP_028151884.1">
    <property type="nucleotide sequence ID" value="XM_028296083.1"/>
</dbReference>
<feature type="non-terminal residue" evidence="6">
    <location>
        <position position="1"/>
    </location>
</feature>
<sequence length="138" mass="15810">VMDERWESEVVEYGAINITGFRIVDSFKPYVKEFLEGWKRLDSVQSPGAGKDSISAQAALMYDAVFVLVEAFNKVLRKKPDLFRNNVRRGLNYNGTTKALDCNVNGNWVTPWEHGDKISRFLRKVGIIKIVYCNYLLS</sequence>
<comment type="subcellular location">
    <subcellularLocation>
        <location evidence="1">Membrane</location>
    </subcellularLocation>
</comment>
<evidence type="ECO:0000256" key="1">
    <source>
        <dbReference type="ARBA" id="ARBA00004370"/>
    </source>
</evidence>
<dbReference type="InParanoid" id="A0A6P7GQM7"/>
<keyword evidence="4" id="KW-0472">Membrane</keyword>
<organism evidence="6">
    <name type="scientific">Diabrotica virgifera virgifera</name>
    <name type="common">western corn rootworm</name>
    <dbReference type="NCBI Taxonomy" id="50390"/>
    <lineage>
        <taxon>Eukaryota</taxon>
        <taxon>Metazoa</taxon>
        <taxon>Ecdysozoa</taxon>
        <taxon>Arthropoda</taxon>
        <taxon>Hexapoda</taxon>
        <taxon>Insecta</taxon>
        <taxon>Pterygota</taxon>
        <taxon>Neoptera</taxon>
        <taxon>Endopterygota</taxon>
        <taxon>Coleoptera</taxon>
        <taxon>Polyphaga</taxon>
        <taxon>Cucujiformia</taxon>
        <taxon>Chrysomeloidea</taxon>
        <taxon>Chrysomelidae</taxon>
        <taxon>Galerucinae</taxon>
        <taxon>Diabroticina</taxon>
        <taxon>Diabroticites</taxon>
        <taxon>Diabrotica</taxon>
    </lineage>
</organism>
<keyword evidence="2" id="KW-0812">Transmembrane</keyword>
<evidence type="ECO:0000313" key="6">
    <source>
        <dbReference type="RefSeq" id="XP_028151884.1"/>
    </source>
</evidence>
<evidence type="ECO:0000256" key="3">
    <source>
        <dbReference type="ARBA" id="ARBA00022989"/>
    </source>
</evidence>
<dbReference type="Gene3D" id="3.40.50.2300">
    <property type="match status" value="1"/>
</dbReference>
<evidence type="ECO:0000256" key="4">
    <source>
        <dbReference type="ARBA" id="ARBA00023136"/>
    </source>
</evidence>
<evidence type="ECO:0000259" key="5">
    <source>
        <dbReference type="Pfam" id="PF01094"/>
    </source>
</evidence>
<name>A0A6P7GQM7_DIAVI</name>
<accession>A0A6P7GQM7</accession>
<feature type="domain" description="Receptor ligand binding region" evidence="5">
    <location>
        <begin position="15"/>
        <end position="125"/>
    </location>
</feature>
<dbReference type="AlphaFoldDB" id="A0A6P7GQM7"/>
<gene>
    <name evidence="6" type="primary">LOC114345264</name>
</gene>
<dbReference type="InterPro" id="IPR001828">
    <property type="entry name" value="ANF_lig-bd_rcpt"/>
</dbReference>
<keyword evidence="3" id="KW-1133">Transmembrane helix</keyword>
<dbReference type="GO" id="GO:0016020">
    <property type="term" value="C:membrane"/>
    <property type="evidence" value="ECO:0007669"/>
    <property type="project" value="UniProtKB-SubCell"/>
</dbReference>
<reference evidence="6" key="1">
    <citation type="submission" date="2025-08" db="UniProtKB">
        <authorList>
            <consortium name="RefSeq"/>
        </authorList>
    </citation>
    <scope>IDENTIFICATION</scope>
    <source>
        <tissue evidence="6">Whole insect</tissue>
    </source>
</reference>
<dbReference type="InterPro" id="IPR028082">
    <property type="entry name" value="Peripla_BP_I"/>
</dbReference>
<dbReference type="Pfam" id="PF01094">
    <property type="entry name" value="ANF_receptor"/>
    <property type="match status" value="1"/>
</dbReference>
<proteinExistence type="predicted"/>
<protein>
    <submittedName>
        <fullName evidence="6">Glutamate receptor 1-like</fullName>
    </submittedName>
</protein>
<evidence type="ECO:0000256" key="2">
    <source>
        <dbReference type="ARBA" id="ARBA00022692"/>
    </source>
</evidence>